<sequence>LGIILFFIALLLPGWTNIDFINVEQENVHVALGVWGEWRTVMNGTMRRAEWIPHFPNPSETVLRLADADLKHYYRSQMVIGIIALVLMVANNCLAIYSFYHHRYMYKRLTACLHIVIAMCIVIVIEVLSKSINEWNLSVAQQSVDRDWDYSVGQTTGYPSYMAYACVFIYIFAAIAFAVSSHKQKGSRAATAEFEIEDRPIHIGR</sequence>
<evidence type="ECO:0000256" key="5">
    <source>
        <dbReference type="SAM" id="Phobius"/>
    </source>
</evidence>
<keyword evidence="2 5" id="KW-0812">Transmembrane</keyword>
<protein>
    <submittedName>
        <fullName evidence="8">Transmembrane protein</fullName>
    </submittedName>
</protein>
<dbReference type="Proteomes" id="UP000038040">
    <property type="component" value="Unplaced"/>
</dbReference>
<keyword evidence="3 5" id="KW-1133">Transmembrane helix</keyword>
<keyword evidence="4 5" id="KW-0472">Membrane</keyword>
<evidence type="ECO:0000256" key="4">
    <source>
        <dbReference type="ARBA" id="ARBA00023136"/>
    </source>
</evidence>
<dbReference type="GO" id="GO:0016020">
    <property type="term" value="C:membrane"/>
    <property type="evidence" value="ECO:0007669"/>
    <property type="project" value="UniProtKB-SubCell"/>
</dbReference>
<evidence type="ECO:0000256" key="6">
    <source>
        <dbReference type="SAM" id="SignalP"/>
    </source>
</evidence>
<proteinExistence type="predicted"/>
<keyword evidence="6" id="KW-0732">Signal</keyword>
<evidence type="ECO:0000256" key="3">
    <source>
        <dbReference type="ARBA" id="ARBA00022989"/>
    </source>
</evidence>
<evidence type="ECO:0000256" key="2">
    <source>
        <dbReference type="ARBA" id="ARBA00022692"/>
    </source>
</evidence>
<reference evidence="8" key="1">
    <citation type="submission" date="2017-02" db="UniProtKB">
        <authorList>
            <consortium name="WormBaseParasite"/>
        </authorList>
    </citation>
    <scope>IDENTIFICATION</scope>
</reference>
<accession>A0A0N4U4W7</accession>
<organism evidence="7 8">
    <name type="scientific">Dracunculus medinensis</name>
    <name type="common">Guinea worm</name>
    <dbReference type="NCBI Taxonomy" id="318479"/>
    <lineage>
        <taxon>Eukaryota</taxon>
        <taxon>Metazoa</taxon>
        <taxon>Ecdysozoa</taxon>
        <taxon>Nematoda</taxon>
        <taxon>Chromadorea</taxon>
        <taxon>Rhabditida</taxon>
        <taxon>Spirurina</taxon>
        <taxon>Dracunculoidea</taxon>
        <taxon>Dracunculidae</taxon>
        <taxon>Dracunculus</taxon>
    </lineage>
</organism>
<evidence type="ECO:0000256" key="1">
    <source>
        <dbReference type="ARBA" id="ARBA00004141"/>
    </source>
</evidence>
<feature type="chain" id="PRO_5005886403" evidence="6">
    <location>
        <begin position="19"/>
        <end position="205"/>
    </location>
</feature>
<evidence type="ECO:0000313" key="7">
    <source>
        <dbReference type="Proteomes" id="UP000038040"/>
    </source>
</evidence>
<name>A0A0N4U4W7_DRAME</name>
<dbReference type="Gene3D" id="1.20.140.150">
    <property type="match status" value="1"/>
</dbReference>
<dbReference type="WBParaSite" id="DME_0000185601-mRNA-1">
    <property type="protein sequence ID" value="DME_0000185601-mRNA-1"/>
    <property type="gene ID" value="DME_0000185601"/>
</dbReference>
<evidence type="ECO:0000313" key="8">
    <source>
        <dbReference type="WBParaSite" id="DME_0000185601-mRNA-1"/>
    </source>
</evidence>
<dbReference type="AlphaFoldDB" id="A0A0N4U4W7"/>
<dbReference type="InterPro" id="IPR004031">
    <property type="entry name" value="PMP22/EMP/MP20/Claudin"/>
</dbReference>
<feature type="signal peptide" evidence="6">
    <location>
        <begin position="1"/>
        <end position="18"/>
    </location>
</feature>
<feature type="transmembrane region" description="Helical" evidence="5">
    <location>
        <begin position="161"/>
        <end position="179"/>
    </location>
</feature>
<dbReference type="Pfam" id="PF13903">
    <property type="entry name" value="Claudin_2"/>
    <property type="match status" value="1"/>
</dbReference>
<comment type="subcellular location">
    <subcellularLocation>
        <location evidence="1">Membrane</location>
        <topology evidence="1">Multi-pass membrane protein</topology>
    </subcellularLocation>
</comment>
<feature type="transmembrane region" description="Helical" evidence="5">
    <location>
        <begin position="109"/>
        <end position="128"/>
    </location>
</feature>
<feature type="transmembrane region" description="Helical" evidence="5">
    <location>
        <begin position="78"/>
        <end position="97"/>
    </location>
</feature>